<proteinExistence type="predicted"/>
<organism evidence="1">
    <name type="scientific">Echinostoma caproni</name>
    <dbReference type="NCBI Taxonomy" id="27848"/>
    <lineage>
        <taxon>Eukaryota</taxon>
        <taxon>Metazoa</taxon>
        <taxon>Spiralia</taxon>
        <taxon>Lophotrochozoa</taxon>
        <taxon>Platyhelminthes</taxon>
        <taxon>Trematoda</taxon>
        <taxon>Digenea</taxon>
        <taxon>Plagiorchiida</taxon>
        <taxon>Echinostomata</taxon>
        <taxon>Echinostomatoidea</taxon>
        <taxon>Echinostomatidae</taxon>
        <taxon>Echinostoma</taxon>
    </lineage>
</organism>
<accession>A0A183A857</accession>
<evidence type="ECO:0000313" key="1">
    <source>
        <dbReference type="WBParaSite" id="ECPE_0000314501-mRNA-1"/>
    </source>
</evidence>
<dbReference type="AlphaFoldDB" id="A0A183A857"/>
<name>A0A183A857_9TREM</name>
<protein>
    <submittedName>
        <fullName evidence="1">Adenylate cyclase</fullName>
    </submittedName>
</protein>
<reference evidence="1" key="1">
    <citation type="submission" date="2016-06" db="UniProtKB">
        <authorList>
            <consortium name="WormBaseParasite"/>
        </authorList>
    </citation>
    <scope>IDENTIFICATION</scope>
</reference>
<dbReference type="WBParaSite" id="ECPE_0000314501-mRNA-1">
    <property type="protein sequence ID" value="ECPE_0000314501-mRNA-1"/>
    <property type="gene ID" value="ECPE_0000314501"/>
</dbReference>
<sequence>LTDADRAYLIATAAKHFDRVMAVLQAMPRPMLLFIRNLNLVRSICRLHGDPVDRYVLMIDSAVMGSRLYRDDRGVQHCLSLTDTIYIQLVLRRYHFQLRLYVVPVDSTHYLPLCHVERVRLN</sequence>